<proteinExistence type="predicted"/>
<dbReference type="Pfam" id="PF00144">
    <property type="entry name" value="Beta-lactamase"/>
    <property type="match status" value="1"/>
</dbReference>
<evidence type="ECO:0000313" key="3">
    <source>
        <dbReference type="Proteomes" id="UP000178472"/>
    </source>
</evidence>
<reference evidence="2 3" key="1">
    <citation type="journal article" date="2016" name="Nat. Commun.">
        <title>Thousands of microbial genomes shed light on interconnected biogeochemical processes in an aquifer system.</title>
        <authorList>
            <person name="Anantharaman K."/>
            <person name="Brown C.T."/>
            <person name="Hug L.A."/>
            <person name="Sharon I."/>
            <person name="Castelle C.J."/>
            <person name="Probst A.J."/>
            <person name="Thomas B.C."/>
            <person name="Singh A."/>
            <person name="Wilkins M.J."/>
            <person name="Karaoz U."/>
            <person name="Brodie E.L."/>
            <person name="Williams K.H."/>
            <person name="Hubbard S.S."/>
            <person name="Banfield J.F."/>
        </authorList>
    </citation>
    <scope>NUCLEOTIDE SEQUENCE [LARGE SCALE GENOMIC DNA]</scope>
</reference>
<protein>
    <recommendedName>
        <fullName evidence="1">Beta-lactamase-related domain-containing protein</fullName>
    </recommendedName>
</protein>
<dbReference type="InterPro" id="IPR012338">
    <property type="entry name" value="Beta-lactam/transpept-like"/>
</dbReference>
<comment type="caution">
    <text evidence="2">The sequence shown here is derived from an EMBL/GenBank/DDBJ whole genome shotgun (WGS) entry which is preliminary data.</text>
</comment>
<name>A0A1G2DTF8_9BACT</name>
<accession>A0A1G2DTF8</accession>
<evidence type="ECO:0000313" key="2">
    <source>
        <dbReference type="EMBL" id="OGZ16909.1"/>
    </source>
</evidence>
<dbReference type="AlphaFoldDB" id="A0A1G2DTF8"/>
<dbReference type="SUPFAM" id="SSF56601">
    <property type="entry name" value="beta-lactamase/transpeptidase-like"/>
    <property type="match status" value="1"/>
</dbReference>
<dbReference type="InterPro" id="IPR001466">
    <property type="entry name" value="Beta-lactam-related"/>
</dbReference>
<dbReference type="Gene3D" id="3.40.710.10">
    <property type="entry name" value="DD-peptidase/beta-lactamase superfamily"/>
    <property type="match status" value="1"/>
</dbReference>
<organism evidence="2 3">
    <name type="scientific">Candidatus Lloydbacteria bacterium RIFCSPLOWO2_12_FULL_51_9</name>
    <dbReference type="NCBI Taxonomy" id="1798669"/>
    <lineage>
        <taxon>Bacteria</taxon>
        <taxon>Candidatus Lloydiibacteriota</taxon>
    </lineage>
</organism>
<dbReference type="InterPro" id="IPR050491">
    <property type="entry name" value="AmpC-like"/>
</dbReference>
<dbReference type="Proteomes" id="UP000178472">
    <property type="component" value="Unassembled WGS sequence"/>
</dbReference>
<dbReference type="PANTHER" id="PTHR46825">
    <property type="entry name" value="D-ALANYL-D-ALANINE-CARBOXYPEPTIDASE/ENDOPEPTIDASE AMPH"/>
    <property type="match status" value="1"/>
</dbReference>
<dbReference type="EMBL" id="MHLT01000016">
    <property type="protein sequence ID" value="OGZ16909.1"/>
    <property type="molecule type" value="Genomic_DNA"/>
</dbReference>
<gene>
    <name evidence="2" type="ORF">A3G11_00310</name>
</gene>
<dbReference type="PANTHER" id="PTHR46825:SF9">
    <property type="entry name" value="BETA-LACTAMASE-RELATED DOMAIN-CONTAINING PROTEIN"/>
    <property type="match status" value="1"/>
</dbReference>
<feature type="domain" description="Beta-lactamase-related" evidence="1">
    <location>
        <begin position="14"/>
        <end position="317"/>
    </location>
</feature>
<evidence type="ECO:0000259" key="1">
    <source>
        <dbReference type="Pfam" id="PF00144"/>
    </source>
</evidence>
<sequence>MIDLWLPLKIKYDKVLGMSVGILYKGKLFYARGFGFCDTLTKEKADEKTLYRVASISKTFTAVAILQLARDGKLKLDDRVIVYLPWFQEKNGKNDSAQITIRQLLSHTGGVFRDGDTSHWETGNFPDDIKKSFSPDSLPVEALSRFKYSNYGYAMLGLVIEKISGMSYAEYIQKNILEKIRMKATQPEYKDGLTHLAVGYGPELPDEQRTVFIHYKTKAYAPAAGMVSNVEDLAMFLGALSLESGDDMLDRVSKKEMMHSYEVTEDGDEYGLGLDVLSVKDKKVVAHSGGFLGFSTAIGLDPESDLGVIVLTNVTRGPSWEVMKGIFESVYTVLANGEEYSGNKDIAYEKYEGYYRNTGGDQVVSRLGDALIAFDPESNSPLKRKTILEPSSTPDQFILRESGVFGSWGEKAKFSDLQEGIFRNLISGAMPARRIEFEQKIVSDEDAFKTS</sequence>